<dbReference type="AlphaFoldDB" id="A0AAV2FD80"/>
<gene>
    <name evidence="2" type="ORF">LTRI10_LOCUS36347</name>
</gene>
<name>A0AAV2FD80_9ROSI</name>
<dbReference type="InterPro" id="IPR036390">
    <property type="entry name" value="WH_DNA-bd_sf"/>
</dbReference>
<protein>
    <submittedName>
        <fullName evidence="2">Uncharacterized protein</fullName>
    </submittedName>
</protein>
<accession>A0AAV2FD80</accession>
<proteinExistence type="predicted"/>
<evidence type="ECO:0000313" key="2">
    <source>
        <dbReference type="EMBL" id="CAL1395952.1"/>
    </source>
</evidence>
<feature type="region of interest" description="Disordered" evidence="1">
    <location>
        <begin position="52"/>
        <end position="74"/>
    </location>
</feature>
<keyword evidence="3" id="KW-1185">Reference proteome</keyword>
<dbReference type="EMBL" id="OZ034819">
    <property type="protein sequence ID" value="CAL1395952.1"/>
    <property type="molecule type" value="Genomic_DNA"/>
</dbReference>
<organism evidence="2 3">
    <name type="scientific">Linum trigynum</name>
    <dbReference type="NCBI Taxonomy" id="586398"/>
    <lineage>
        <taxon>Eukaryota</taxon>
        <taxon>Viridiplantae</taxon>
        <taxon>Streptophyta</taxon>
        <taxon>Embryophyta</taxon>
        <taxon>Tracheophyta</taxon>
        <taxon>Spermatophyta</taxon>
        <taxon>Magnoliopsida</taxon>
        <taxon>eudicotyledons</taxon>
        <taxon>Gunneridae</taxon>
        <taxon>Pentapetalae</taxon>
        <taxon>rosids</taxon>
        <taxon>fabids</taxon>
        <taxon>Malpighiales</taxon>
        <taxon>Linaceae</taxon>
        <taxon>Linum</taxon>
    </lineage>
</organism>
<dbReference type="SUPFAM" id="SSF46785">
    <property type="entry name" value="Winged helix' DNA-binding domain"/>
    <property type="match status" value="1"/>
</dbReference>
<dbReference type="InterPro" id="IPR036388">
    <property type="entry name" value="WH-like_DNA-bd_sf"/>
</dbReference>
<evidence type="ECO:0000256" key="1">
    <source>
        <dbReference type="SAM" id="MobiDB-lite"/>
    </source>
</evidence>
<feature type="compositionally biased region" description="Basic and acidic residues" evidence="1">
    <location>
        <begin position="60"/>
        <end position="71"/>
    </location>
</feature>
<evidence type="ECO:0000313" key="3">
    <source>
        <dbReference type="Proteomes" id="UP001497516"/>
    </source>
</evidence>
<dbReference type="Gene3D" id="1.10.10.10">
    <property type="entry name" value="Winged helix-like DNA-binding domain superfamily/Winged helix DNA-binding domain"/>
    <property type="match status" value="1"/>
</dbReference>
<dbReference type="Proteomes" id="UP001497516">
    <property type="component" value="Chromosome 6"/>
</dbReference>
<reference evidence="2 3" key="1">
    <citation type="submission" date="2024-04" db="EMBL/GenBank/DDBJ databases">
        <authorList>
            <person name="Fracassetti M."/>
        </authorList>
    </citation>
    <scope>NUCLEOTIDE SEQUENCE [LARGE SCALE GENOMIC DNA]</scope>
</reference>
<sequence>MTLTRVYDEEANLFAMQLASASVLPMMLKSALEMDLLEIIVKAGPGACLSPAEICPPPHQEPRSSPHDRQHQPHPRFLLRTHLLTPYPPPRNRSVSLQRCPCLQVFFDGETKYPPPVAKSFRAMLI</sequence>